<dbReference type="EMBL" id="RWGY01000002">
    <property type="protein sequence ID" value="TVU50499.1"/>
    <property type="molecule type" value="Genomic_DNA"/>
</dbReference>
<evidence type="ECO:0000313" key="4">
    <source>
        <dbReference type="Proteomes" id="UP000324897"/>
    </source>
</evidence>
<evidence type="ECO:0000313" key="3">
    <source>
        <dbReference type="EMBL" id="TVU50499.1"/>
    </source>
</evidence>
<dbReference type="PANTHER" id="PTHR12741">
    <property type="entry name" value="LYST-INTERACTING PROTEIN LIP5 DOPAMINE RESPONSIVE PROTEIN DRG-1"/>
    <property type="match status" value="1"/>
</dbReference>
<dbReference type="OrthoDB" id="783653at2759"/>
<keyword evidence="1" id="KW-1133">Transmembrane helix</keyword>
<dbReference type="AlphaFoldDB" id="A0A5J9WQN9"/>
<reference evidence="3 4" key="1">
    <citation type="journal article" date="2019" name="Sci. Rep.">
        <title>A high-quality genome of Eragrostis curvula grass provides insights into Poaceae evolution and supports new strategies to enhance forage quality.</title>
        <authorList>
            <person name="Carballo J."/>
            <person name="Santos B.A.C.M."/>
            <person name="Zappacosta D."/>
            <person name="Garbus I."/>
            <person name="Selva J.P."/>
            <person name="Gallo C.A."/>
            <person name="Diaz A."/>
            <person name="Albertini E."/>
            <person name="Caccamo M."/>
            <person name="Echenique V."/>
        </authorList>
    </citation>
    <scope>NUCLEOTIDE SEQUENCE [LARGE SCALE GENOMIC DNA]</scope>
    <source>
        <strain evidence="4">cv. Victoria</strain>
        <tissue evidence="3">Leaf</tissue>
    </source>
</reference>
<proteinExistence type="predicted"/>
<evidence type="ECO:0000259" key="2">
    <source>
        <dbReference type="Pfam" id="PF02364"/>
    </source>
</evidence>
<dbReference type="InterPro" id="IPR003440">
    <property type="entry name" value="Glyco_trans_48_dom"/>
</dbReference>
<dbReference type="Pfam" id="PF02364">
    <property type="entry name" value="Glucan_synthase"/>
    <property type="match status" value="1"/>
</dbReference>
<name>A0A5J9WQN9_9POAL</name>
<dbReference type="GO" id="GO:0006075">
    <property type="term" value="P:(1-&gt;3)-beta-D-glucan biosynthetic process"/>
    <property type="evidence" value="ECO:0007669"/>
    <property type="project" value="InterPro"/>
</dbReference>
<keyword evidence="4" id="KW-1185">Reference proteome</keyword>
<dbReference type="GO" id="GO:0005886">
    <property type="term" value="C:plasma membrane"/>
    <property type="evidence" value="ECO:0007669"/>
    <property type="project" value="TreeGrafter"/>
</dbReference>
<organism evidence="3 4">
    <name type="scientific">Eragrostis curvula</name>
    <name type="common">weeping love grass</name>
    <dbReference type="NCBI Taxonomy" id="38414"/>
    <lineage>
        <taxon>Eukaryota</taxon>
        <taxon>Viridiplantae</taxon>
        <taxon>Streptophyta</taxon>
        <taxon>Embryophyta</taxon>
        <taxon>Tracheophyta</taxon>
        <taxon>Spermatophyta</taxon>
        <taxon>Magnoliopsida</taxon>
        <taxon>Liliopsida</taxon>
        <taxon>Poales</taxon>
        <taxon>Poaceae</taxon>
        <taxon>PACMAD clade</taxon>
        <taxon>Chloridoideae</taxon>
        <taxon>Eragrostideae</taxon>
        <taxon>Eragrostidinae</taxon>
        <taxon>Eragrostis</taxon>
    </lineage>
</organism>
<protein>
    <recommendedName>
        <fullName evidence="2">Glycosyl transferase 48 domain-containing protein</fullName>
    </recommendedName>
</protein>
<gene>
    <name evidence="3" type="ORF">EJB05_01871</name>
</gene>
<comment type="caution">
    <text evidence="3">The sequence shown here is derived from an EMBL/GenBank/DDBJ whole genome shotgun (WGS) entry which is preliminary data.</text>
</comment>
<feature type="transmembrane region" description="Helical" evidence="1">
    <location>
        <begin position="171"/>
        <end position="191"/>
    </location>
</feature>
<keyword evidence="1" id="KW-0812">Transmembrane</keyword>
<dbReference type="GO" id="GO:0003843">
    <property type="term" value="F:1,3-beta-D-glucan synthase activity"/>
    <property type="evidence" value="ECO:0007669"/>
    <property type="project" value="InterPro"/>
</dbReference>
<feature type="non-terminal residue" evidence="3">
    <location>
        <position position="1"/>
    </location>
</feature>
<sequence>MMDYYLEESFKMRNLLEEFESEKYGNRKPTILRFREHIFTRSVSSLAWFLSYQRSSFLTIGQRVLASHLKVEFHFDHQDIFDRLFHITRGGISKASKVLNRNEGVFSGFNSMMRGGSVTHLEYIQVGKGLDVVGMNQISTLEADVASGYGEQTLSRDIYRLGQRLDFYRMLSLYFTTVGFYFSSMVSEFLMQPKDFWPSG</sequence>
<keyword evidence="1" id="KW-0472">Membrane</keyword>
<evidence type="ECO:0000256" key="1">
    <source>
        <dbReference type="SAM" id="Phobius"/>
    </source>
</evidence>
<dbReference type="Proteomes" id="UP000324897">
    <property type="component" value="Chromosome 6"/>
</dbReference>
<accession>A0A5J9WQN9</accession>
<feature type="domain" description="Glycosyl transferase 48" evidence="2">
    <location>
        <begin position="3"/>
        <end position="186"/>
    </location>
</feature>
<dbReference type="PANTHER" id="PTHR12741:SF16">
    <property type="entry name" value="CALLOSE SYNTHASE 7"/>
    <property type="match status" value="1"/>
</dbReference>
<dbReference type="GO" id="GO:0000148">
    <property type="term" value="C:1,3-beta-D-glucan synthase complex"/>
    <property type="evidence" value="ECO:0007669"/>
    <property type="project" value="InterPro"/>
</dbReference>
<dbReference type="Gramene" id="TVU50499">
    <property type="protein sequence ID" value="TVU50499"/>
    <property type="gene ID" value="EJB05_01871"/>
</dbReference>